<dbReference type="GO" id="GO:0009409">
    <property type="term" value="P:response to cold"/>
    <property type="evidence" value="ECO:0007669"/>
    <property type="project" value="TreeGrafter"/>
</dbReference>
<sequence>MSLSFETLNLNPSLIEGLAKQNITTPTTIQAEAIPVILSRQDVIAQSHTGSGKTLAFVTPLFQLIDSSKREMQVLILAPTHELVMQIDAQIKLLAANSGEPVTSTTIIGGANIEKQIKKLKEKPHFIVGSAGRILELIKKKKITAHTIKTIVLDEADSLLDNTNTKTIQDIIKTTLRDRQLCLFSASISDNTLELAKSLMKEPVVLKTAETVEMNPNIEHFYLKGDRRDKFELLRKLIVAEEPQRALIFVNQNDSMQEIAEKLNYHQKETFMMRGNIKKEERKRALDAFRSGKIKLLISSDLTARGLDIPEVTHIIHLDCPSNPNEYLHRAGRTARGNASGKSICIVTDKDLSTLKKYQKKFKIQFEEMKVSHGKFISAASN</sequence>
<keyword evidence="4" id="KW-0067">ATP-binding</keyword>
<dbReference type="GO" id="GO:0005829">
    <property type="term" value="C:cytosol"/>
    <property type="evidence" value="ECO:0007669"/>
    <property type="project" value="TreeGrafter"/>
</dbReference>
<dbReference type="Pfam" id="PF00270">
    <property type="entry name" value="DEAD"/>
    <property type="match status" value="1"/>
</dbReference>
<proteinExistence type="predicted"/>
<protein>
    <submittedName>
        <fullName evidence="9">DEAD/DEAH box helicase</fullName>
    </submittedName>
</protein>
<dbReference type="SMART" id="SM00487">
    <property type="entry name" value="DEXDc"/>
    <property type="match status" value="1"/>
</dbReference>
<dbReference type="InterPro" id="IPR014014">
    <property type="entry name" value="RNA_helicase_DEAD_Q_motif"/>
</dbReference>
<evidence type="ECO:0000256" key="2">
    <source>
        <dbReference type="ARBA" id="ARBA00022801"/>
    </source>
</evidence>
<evidence type="ECO:0000256" key="4">
    <source>
        <dbReference type="ARBA" id="ARBA00022840"/>
    </source>
</evidence>
<reference evidence="9" key="1">
    <citation type="submission" date="2021-03" db="EMBL/GenBank/DDBJ databases">
        <title>Comparative Genomics and Metabolomics in the genus Turicibacter.</title>
        <authorList>
            <person name="Maki J."/>
            <person name="Looft T."/>
        </authorList>
    </citation>
    <scope>NUCLEOTIDE SEQUENCE</scope>
    <source>
        <strain evidence="9">ISU324</strain>
    </source>
</reference>
<accession>A0A9Q9CPH7</accession>
<dbReference type="PANTHER" id="PTHR47963">
    <property type="entry name" value="DEAD-BOX ATP-DEPENDENT RNA HELICASE 47, MITOCHONDRIAL"/>
    <property type="match status" value="1"/>
</dbReference>
<dbReference type="GO" id="GO:0033592">
    <property type="term" value="F:RNA strand annealing activity"/>
    <property type="evidence" value="ECO:0007669"/>
    <property type="project" value="TreeGrafter"/>
</dbReference>
<dbReference type="GO" id="GO:0016787">
    <property type="term" value="F:hydrolase activity"/>
    <property type="evidence" value="ECO:0007669"/>
    <property type="project" value="UniProtKB-KW"/>
</dbReference>
<evidence type="ECO:0000313" key="9">
    <source>
        <dbReference type="EMBL" id="UUF07612.1"/>
    </source>
</evidence>
<evidence type="ECO:0000259" key="6">
    <source>
        <dbReference type="PROSITE" id="PS51192"/>
    </source>
</evidence>
<dbReference type="PROSITE" id="PS51195">
    <property type="entry name" value="Q_MOTIF"/>
    <property type="match status" value="1"/>
</dbReference>
<dbReference type="Gene3D" id="3.40.50.300">
    <property type="entry name" value="P-loop containing nucleotide triphosphate hydrolases"/>
    <property type="match status" value="2"/>
</dbReference>
<dbReference type="Pfam" id="PF00271">
    <property type="entry name" value="Helicase_C"/>
    <property type="match status" value="1"/>
</dbReference>
<evidence type="ECO:0000256" key="5">
    <source>
        <dbReference type="PROSITE-ProRule" id="PRU00552"/>
    </source>
</evidence>
<dbReference type="GO" id="GO:0005840">
    <property type="term" value="C:ribosome"/>
    <property type="evidence" value="ECO:0007669"/>
    <property type="project" value="TreeGrafter"/>
</dbReference>
<keyword evidence="3 9" id="KW-0347">Helicase</keyword>
<evidence type="ECO:0000259" key="7">
    <source>
        <dbReference type="PROSITE" id="PS51194"/>
    </source>
</evidence>
<dbReference type="InterPro" id="IPR014001">
    <property type="entry name" value="Helicase_ATP-bd"/>
</dbReference>
<dbReference type="InterPro" id="IPR050547">
    <property type="entry name" value="DEAD_box_RNA_helicases"/>
</dbReference>
<dbReference type="CDD" id="cd18787">
    <property type="entry name" value="SF2_C_DEAD"/>
    <property type="match status" value="1"/>
</dbReference>
<dbReference type="PANTHER" id="PTHR47963:SF7">
    <property type="entry name" value="ATP-DEPENDENT RNA HELICASE YFML-RELATED"/>
    <property type="match status" value="1"/>
</dbReference>
<dbReference type="InterPro" id="IPR044742">
    <property type="entry name" value="DEAD/DEAH_RhlB"/>
</dbReference>
<dbReference type="Proteomes" id="UP001058072">
    <property type="component" value="Chromosome"/>
</dbReference>
<dbReference type="RefSeq" id="WP_055275753.1">
    <property type="nucleotide sequence ID" value="NZ_CP071250.1"/>
</dbReference>
<dbReference type="AlphaFoldDB" id="A0A9Q9CPH7"/>
<dbReference type="SUPFAM" id="SSF52540">
    <property type="entry name" value="P-loop containing nucleoside triphosphate hydrolases"/>
    <property type="match status" value="1"/>
</dbReference>
<dbReference type="InterPro" id="IPR001650">
    <property type="entry name" value="Helicase_C-like"/>
</dbReference>
<organism evidence="9 10">
    <name type="scientific">Turicibacter bilis</name>
    <dbReference type="NCBI Taxonomy" id="2735723"/>
    <lineage>
        <taxon>Bacteria</taxon>
        <taxon>Bacillati</taxon>
        <taxon>Bacillota</taxon>
        <taxon>Erysipelotrichia</taxon>
        <taxon>Erysipelotrichales</taxon>
        <taxon>Turicibacteraceae</taxon>
        <taxon>Turicibacter</taxon>
    </lineage>
</organism>
<dbReference type="InterPro" id="IPR011545">
    <property type="entry name" value="DEAD/DEAH_box_helicase_dom"/>
</dbReference>
<dbReference type="InterPro" id="IPR027417">
    <property type="entry name" value="P-loop_NTPase"/>
</dbReference>
<evidence type="ECO:0000259" key="8">
    <source>
        <dbReference type="PROSITE" id="PS51195"/>
    </source>
</evidence>
<keyword evidence="1" id="KW-0547">Nucleotide-binding</keyword>
<gene>
    <name evidence="9" type="ORF">J0J70_08205</name>
</gene>
<dbReference type="CDD" id="cd00268">
    <property type="entry name" value="DEADc"/>
    <property type="match status" value="1"/>
</dbReference>
<dbReference type="GO" id="GO:0003724">
    <property type="term" value="F:RNA helicase activity"/>
    <property type="evidence" value="ECO:0007669"/>
    <property type="project" value="InterPro"/>
</dbReference>
<evidence type="ECO:0000256" key="3">
    <source>
        <dbReference type="ARBA" id="ARBA00022806"/>
    </source>
</evidence>
<dbReference type="GO" id="GO:0005524">
    <property type="term" value="F:ATP binding"/>
    <property type="evidence" value="ECO:0007669"/>
    <property type="project" value="UniProtKB-KW"/>
</dbReference>
<feature type="short sequence motif" description="Q motif" evidence="5">
    <location>
        <begin position="3"/>
        <end position="31"/>
    </location>
</feature>
<feature type="domain" description="Helicase ATP-binding" evidence="6">
    <location>
        <begin position="34"/>
        <end position="206"/>
    </location>
</feature>
<evidence type="ECO:0000256" key="1">
    <source>
        <dbReference type="ARBA" id="ARBA00022741"/>
    </source>
</evidence>
<dbReference type="PROSITE" id="PS51192">
    <property type="entry name" value="HELICASE_ATP_BIND_1"/>
    <property type="match status" value="1"/>
</dbReference>
<dbReference type="SMART" id="SM00490">
    <property type="entry name" value="HELICc"/>
    <property type="match status" value="1"/>
</dbReference>
<evidence type="ECO:0000313" key="10">
    <source>
        <dbReference type="Proteomes" id="UP001058072"/>
    </source>
</evidence>
<feature type="domain" description="DEAD-box RNA helicase Q" evidence="8">
    <location>
        <begin position="3"/>
        <end position="31"/>
    </location>
</feature>
<feature type="domain" description="Helicase C-terminal" evidence="7">
    <location>
        <begin position="233"/>
        <end position="377"/>
    </location>
</feature>
<name>A0A9Q9CPH7_9FIRM</name>
<dbReference type="EMBL" id="CP071250">
    <property type="protein sequence ID" value="UUF07612.1"/>
    <property type="molecule type" value="Genomic_DNA"/>
</dbReference>
<dbReference type="PROSITE" id="PS51194">
    <property type="entry name" value="HELICASE_CTER"/>
    <property type="match status" value="1"/>
</dbReference>
<keyword evidence="2" id="KW-0378">Hydrolase</keyword>